<protein>
    <submittedName>
        <fullName evidence="1">Uncharacterized protein</fullName>
    </submittedName>
</protein>
<reference evidence="1 2" key="1">
    <citation type="submission" date="2014-06" db="EMBL/GenBank/DDBJ databases">
        <authorList>
            <person name="Swart Estienne"/>
        </authorList>
    </citation>
    <scope>NUCLEOTIDE SEQUENCE [LARGE SCALE GENOMIC DNA]</scope>
    <source>
        <strain evidence="1 2">130c</strain>
    </source>
</reference>
<organism evidence="1 2">
    <name type="scientific">Stylonychia lemnae</name>
    <name type="common">Ciliate</name>
    <dbReference type="NCBI Taxonomy" id="5949"/>
    <lineage>
        <taxon>Eukaryota</taxon>
        <taxon>Sar</taxon>
        <taxon>Alveolata</taxon>
        <taxon>Ciliophora</taxon>
        <taxon>Intramacronucleata</taxon>
        <taxon>Spirotrichea</taxon>
        <taxon>Stichotrichia</taxon>
        <taxon>Sporadotrichida</taxon>
        <taxon>Oxytrichidae</taxon>
        <taxon>Stylonychinae</taxon>
        <taxon>Stylonychia</taxon>
    </lineage>
</organism>
<accession>A0A078B149</accession>
<keyword evidence="2" id="KW-1185">Reference proteome</keyword>
<dbReference type="EMBL" id="CCKQ01016465">
    <property type="protein sequence ID" value="CDW88340.1"/>
    <property type="molecule type" value="Genomic_DNA"/>
</dbReference>
<dbReference type="Proteomes" id="UP000039865">
    <property type="component" value="Unassembled WGS sequence"/>
</dbReference>
<sequence length="170" mass="20003">MRTFDNTSMFRNKLQNQQQQPLLRVNNLPIGVKNLMYQNLNTELNKIDEIHTYEKWKQLQESLQKNQNIRSSSQQQIYLPQSNPLIPISDYNSNINLNEKIMNIMQNKALDIGLIKNEDPFKVHSGPRYVQNNNQSNKGLQVYQNDDQAGKIIINQKKKMPQVDEDFKTR</sequence>
<evidence type="ECO:0000313" key="1">
    <source>
        <dbReference type="EMBL" id="CDW88340.1"/>
    </source>
</evidence>
<dbReference type="InParanoid" id="A0A078B149"/>
<evidence type="ECO:0000313" key="2">
    <source>
        <dbReference type="Proteomes" id="UP000039865"/>
    </source>
</evidence>
<proteinExistence type="predicted"/>
<name>A0A078B149_STYLE</name>
<dbReference type="AlphaFoldDB" id="A0A078B149"/>
<gene>
    <name evidence="1" type="primary">Contig3214.g3431</name>
    <name evidence="1" type="ORF">STYLEM_17461</name>
</gene>